<proteinExistence type="predicted"/>
<dbReference type="EMBL" id="VSSQ01037369">
    <property type="protein sequence ID" value="MPM90037.1"/>
    <property type="molecule type" value="Genomic_DNA"/>
</dbReference>
<comment type="caution">
    <text evidence="1">The sequence shown here is derived from an EMBL/GenBank/DDBJ whole genome shotgun (WGS) entry which is preliminary data.</text>
</comment>
<protein>
    <submittedName>
        <fullName evidence="1">Uncharacterized protein</fullName>
    </submittedName>
</protein>
<organism evidence="1">
    <name type="scientific">bioreactor metagenome</name>
    <dbReference type="NCBI Taxonomy" id="1076179"/>
    <lineage>
        <taxon>unclassified sequences</taxon>
        <taxon>metagenomes</taxon>
        <taxon>ecological metagenomes</taxon>
    </lineage>
</organism>
<dbReference type="AlphaFoldDB" id="A0A645DL80"/>
<gene>
    <name evidence="1" type="ORF">SDC9_137153</name>
</gene>
<sequence>MGKVTNPVWKPVEDAIKEITSNGKYYNKFPPELQNWVDLEIAQTTNPTPEYISTLISNLKTRVHKLDMRNYIKLKQGAWDVSEDYLSAVGKGELEPFIGTVNGRVVATLQEFNTVITGWAENTLKQVNYASGANILTEGKNAKRELFTNGHLQFRVTDQATLKALGASGTEAVYYMAFYGNDALPAREVKNKDGGYVQTFIPWEKDGEKNGRWVHVEAKRDVDGITRFQKTQAQINADIARGIIEKEPPDSIKAVENYPGMGI</sequence>
<reference evidence="1" key="1">
    <citation type="submission" date="2019-08" db="EMBL/GenBank/DDBJ databases">
        <authorList>
            <person name="Kucharzyk K."/>
            <person name="Murdoch R.W."/>
            <person name="Higgins S."/>
            <person name="Loffler F."/>
        </authorList>
    </citation>
    <scope>NUCLEOTIDE SEQUENCE</scope>
</reference>
<name>A0A645DL80_9ZZZZ</name>
<accession>A0A645DL80</accession>
<evidence type="ECO:0000313" key="1">
    <source>
        <dbReference type="EMBL" id="MPM90037.1"/>
    </source>
</evidence>